<name>A0A498CAS0_9GAMM</name>
<dbReference type="OrthoDB" id="9778545at2"/>
<keyword evidence="3" id="KW-0808">Transferase</keyword>
<evidence type="ECO:0000256" key="1">
    <source>
        <dbReference type="ARBA" id="ARBA00004752"/>
    </source>
</evidence>
<keyword evidence="5 7" id="KW-0573">Peptidoglycan synthesis</keyword>
<evidence type="ECO:0000259" key="9">
    <source>
        <dbReference type="PROSITE" id="PS52029"/>
    </source>
</evidence>
<dbReference type="CDD" id="cd16913">
    <property type="entry name" value="YkuD_like"/>
    <property type="match status" value="1"/>
</dbReference>
<accession>A0A498CAS0</accession>
<dbReference type="EMBL" id="RCDA01000001">
    <property type="protein sequence ID" value="RLK51666.1"/>
    <property type="molecule type" value="Genomic_DNA"/>
</dbReference>
<gene>
    <name evidence="10" type="ORF">DFR31_1611</name>
</gene>
<sequence length="565" mass="64252">MTAICRTLALLLLALPLAVAAVDEPGFDDQVAEHLRDRLEAATAEAQGSEADPEANPLHRFYVERVYRPAWTRDGTPRSTADQLLAVVEESRDHGLDPEAYDHEALIERLADWSDEAGVSATADLELRLTRTWLQLAEDALTGQLNPDVVAPDWELQPPPSEDLVAALQAGLEQNDVAEALRALYPEDTRYEHMRRGLREMEALAEAHIYPRLAIGPTLRAGDRDDRVRTLREQLYLLGDIGEAPATVADELFDEALEAAVRRFQRRHGLQEDGLVGPRTLAALNIHPSRRAEQLRVNMERARWMPRDLGERYILVNIAGFSMTVYDQGEAVINQRVVVGRDYRRTPVFTGRMTYLVLNPAWEVPHSLATRDILPQIQRDPDHLERMGFRVLQGWGEAERVIDPETVDWDSLSRRHFPYRLRQLPGPQNAMGQVKFMFPNRHNVYLHDTPARELFDQPRRAFSSGCIRIERPLELAAWLLRDHPDWSAEAIDRALERGRGGRERTVSLPRSIPVHLQYWTAWADQDGTLHFREDLYDRDAGIAAALAADTPDEEEVWPELGLSLR</sequence>
<feature type="signal peptide" evidence="8">
    <location>
        <begin position="1"/>
        <end position="20"/>
    </location>
</feature>
<comment type="pathway">
    <text evidence="1 7">Cell wall biogenesis; peptidoglycan biosynthesis.</text>
</comment>
<keyword evidence="11" id="KW-1185">Reference proteome</keyword>
<evidence type="ECO:0000256" key="5">
    <source>
        <dbReference type="ARBA" id="ARBA00022984"/>
    </source>
</evidence>
<evidence type="ECO:0000256" key="2">
    <source>
        <dbReference type="ARBA" id="ARBA00005992"/>
    </source>
</evidence>
<dbReference type="InterPro" id="IPR036365">
    <property type="entry name" value="PGBD-like_sf"/>
</dbReference>
<proteinExistence type="inferred from homology"/>
<keyword evidence="8" id="KW-0732">Signal</keyword>
<dbReference type="InterPro" id="IPR002477">
    <property type="entry name" value="Peptidoglycan-bd-like"/>
</dbReference>
<feature type="active site" description="Proton donor/acceptor" evidence="7">
    <location>
        <position position="447"/>
    </location>
</feature>
<dbReference type="Gene3D" id="2.40.440.10">
    <property type="entry name" value="L,D-transpeptidase catalytic domain-like"/>
    <property type="match status" value="1"/>
</dbReference>
<dbReference type="GO" id="GO:0016740">
    <property type="term" value="F:transferase activity"/>
    <property type="evidence" value="ECO:0007669"/>
    <property type="project" value="UniProtKB-KW"/>
</dbReference>
<protein>
    <submittedName>
        <fullName evidence="10">Murein L,D-transpeptidase YcbB/YkuD</fullName>
    </submittedName>
</protein>
<dbReference type="PANTHER" id="PTHR41533">
    <property type="entry name" value="L,D-TRANSPEPTIDASE HI_1667-RELATED"/>
    <property type="match status" value="1"/>
</dbReference>
<dbReference type="InterPro" id="IPR005490">
    <property type="entry name" value="LD_TPept_cat_dom"/>
</dbReference>
<dbReference type="GO" id="GO:0071555">
    <property type="term" value="P:cell wall organization"/>
    <property type="evidence" value="ECO:0007669"/>
    <property type="project" value="UniProtKB-UniRule"/>
</dbReference>
<evidence type="ECO:0000256" key="8">
    <source>
        <dbReference type="SAM" id="SignalP"/>
    </source>
</evidence>
<dbReference type="Pfam" id="PF01471">
    <property type="entry name" value="PG_binding_1"/>
    <property type="match status" value="1"/>
</dbReference>
<dbReference type="GO" id="GO:0008360">
    <property type="term" value="P:regulation of cell shape"/>
    <property type="evidence" value="ECO:0007669"/>
    <property type="project" value="UniProtKB-UniRule"/>
</dbReference>
<comment type="caution">
    <text evidence="10">The sequence shown here is derived from an EMBL/GenBank/DDBJ whole genome shotgun (WGS) entry which is preliminary data.</text>
</comment>
<dbReference type="InterPro" id="IPR038063">
    <property type="entry name" value="Transpep_catalytic_dom"/>
</dbReference>
<dbReference type="GO" id="GO:0009252">
    <property type="term" value="P:peptidoglycan biosynthetic process"/>
    <property type="evidence" value="ECO:0007669"/>
    <property type="project" value="UniProtKB-UniPathway"/>
</dbReference>
<dbReference type="Proteomes" id="UP000275461">
    <property type="component" value="Unassembled WGS sequence"/>
</dbReference>
<dbReference type="SUPFAM" id="SSF141523">
    <property type="entry name" value="L,D-transpeptidase catalytic domain-like"/>
    <property type="match status" value="1"/>
</dbReference>
<evidence type="ECO:0000256" key="4">
    <source>
        <dbReference type="ARBA" id="ARBA00022960"/>
    </source>
</evidence>
<dbReference type="PROSITE" id="PS52029">
    <property type="entry name" value="LD_TPASE"/>
    <property type="match status" value="1"/>
</dbReference>
<dbReference type="SUPFAM" id="SSF47090">
    <property type="entry name" value="PGBD-like"/>
    <property type="match status" value="1"/>
</dbReference>
<dbReference type="Pfam" id="PF03734">
    <property type="entry name" value="YkuD"/>
    <property type="match status" value="1"/>
</dbReference>
<evidence type="ECO:0000256" key="6">
    <source>
        <dbReference type="ARBA" id="ARBA00023316"/>
    </source>
</evidence>
<feature type="active site" description="Nucleophile" evidence="7">
    <location>
        <position position="466"/>
    </location>
</feature>
<comment type="similarity">
    <text evidence="2">Belongs to the YkuD family.</text>
</comment>
<dbReference type="InterPro" id="IPR036366">
    <property type="entry name" value="PGBDSf"/>
</dbReference>
<dbReference type="InterPro" id="IPR052905">
    <property type="entry name" value="LD-transpeptidase_YkuD-like"/>
</dbReference>
<dbReference type="Gene3D" id="1.10.101.10">
    <property type="entry name" value="PGBD-like superfamily/PGBD"/>
    <property type="match status" value="1"/>
</dbReference>
<keyword evidence="6 7" id="KW-0961">Cell wall biogenesis/degradation</keyword>
<dbReference type="PANTHER" id="PTHR41533:SF2">
    <property type="entry name" value="BLR7131 PROTEIN"/>
    <property type="match status" value="1"/>
</dbReference>
<dbReference type="GO" id="GO:0004180">
    <property type="term" value="F:carboxypeptidase activity"/>
    <property type="evidence" value="ECO:0007669"/>
    <property type="project" value="UniProtKB-ARBA"/>
</dbReference>
<feature type="domain" description="L,D-TPase catalytic" evidence="9">
    <location>
        <begin position="312"/>
        <end position="494"/>
    </location>
</feature>
<dbReference type="Pfam" id="PF20142">
    <property type="entry name" value="Scaffold"/>
    <property type="match status" value="1"/>
</dbReference>
<evidence type="ECO:0000313" key="10">
    <source>
        <dbReference type="EMBL" id="RLK51666.1"/>
    </source>
</evidence>
<evidence type="ECO:0000256" key="3">
    <source>
        <dbReference type="ARBA" id="ARBA00022679"/>
    </source>
</evidence>
<evidence type="ECO:0000313" key="11">
    <source>
        <dbReference type="Proteomes" id="UP000275461"/>
    </source>
</evidence>
<keyword evidence="4 7" id="KW-0133">Cell shape</keyword>
<feature type="chain" id="PRO_5019783580" evidence="8">
    <location>
        <begin position="21"/>
        <end position="565"/>
    </location>
</feature>
<dbReference type="UniPathway" id="UPA00219"/>
<evidence type="ECO:0000256" key="7">
    <source>
        <dbReference type="PROSITE-ProRule" id="PRU01373"/>
    </source>
</evidence>
<dbReference type="RefSeq" id="WP_121442060.1">
    <property type="nucleotide sequence ID" value="NZ_RCDA01000001.1"/>
</dbReference>
<organism evidence="10 11">
    <name type="scientific">Alkalispirillum mobile</name>
    <dbReference type="NCBI Taxonomy" id="85925"/>
    <lineage>
        <taxon>Bacteria</taxon>
        <taxon>Pseudomonadati</taxon>
        <taxon>Pseudomonadota</taxon>
        <taxon>Gammaproteobacteria</taxon>
        <taxon>Chromatiales</taxon>
        <taxon>Ectothiorhodospiraceae</taxon>
        <taxon>Alkalispirillum</taxon>
    </lineage>
</organism>
<reference evidence="10 11" key="1">
    <citation type="submission" date="2018-10" db="EMBL/GenBank/DDBJ databases">
        <title>Genomic Encyclopedia of Type Strains, Phase IV (KMG-IV): sequencing the most valuable type-strain genomes for metagenomic binning, comparative biology and taxonomic classification.</title>
        <authorList>
            <person name="Goeker M."/>
        </authorList>
    </citation>
    <scope>NUCLEOTIDE SEQUENCE [LARGE SCALE GENOMIC DNA]</scope>
    <source>
        <strain evidence="10 11">DSM 12769</strain>
    </source>
</reference>
<dbReference type="InterPro" id="IPR045380">
    <property type="entry name" value="LD_TPept_scaffold_dom"/>
</dbReference>
<dbReference type="AlphaFoldDB" id="A0A498CAS0"/>